<organism evidence="1 2">
    <name type="scientific">Paramecium sonneborni</name>
    <dbReference type="NCBI Taxonomy" id="65129"/>
    <lineage>
        <taxon>Eukaryota</taxon>
        <taxon>Sar</taxon>
        <taxon>Alveolata</taxon>
        <taxon>Ciliophora</taxon>
        <taxon>Intramacronucleata</taxon>
        <taxon>Oligohymenophorea</taxon>
        <taxon>Peniculida</taxon>
        <taxon>Parameciidae</taxon>
        <taxon>Paramecium</taxon>
    </lineage>
</organism>
<proteinExistence type="predicted"/>
<sequence>MSQEQLMFDEISDIIRSTRIIDGYLLKALHCIINDYQQNLDSNTLLEKLNNTEHLVCNKYCLLESKSNLLRYILNTENYNNKIKIITFLNSLIQQQELKSISQLKQVSKSNCILIHPKKNKTNQTKHSPKKCFDIKPKYFHSKSQTWIFNSKQHISKILTIKDRELSKLQTLQTQHDDYSRYRSWSIQQEELKQENKLKFDYQQKSSRQLRYSITTSTSPKQKTQFFTQTNKDQDYTIQIQRLKNEIFQLESKLKLNN</sequence>
<evidence type="ECO:0000313" key="1">
    <source>
        <dbReference type="EMBL" id="CAD8075774.1"/>
    </source>
</evidence>
<comment type="caution">
    <text evidence="1">The sequence shown here is derived from an EMBL/GenBank/DDBJ whole genome shotgun (WGS) entry which is preliminary data.</text>
</comment>
<protein>
    <submittedName>
        <fullName evidence="1">Uncharacterized protein</fullName>
    </submittedName>
</protein>
<name>A0A8S1MLK2_9CILI</name>
<dbReference type="OrthoDB" id="303703at2759"/>
<gene>
    <name evidence="1" type="ORF">PSON_ATCC_30995.1.T0340012</name>
</gene>
<dbReference type="EMBL" id="CAJJDN010000034">
    <property type="protein sequence ID" value="CAD8075774.1"/>
    <property type="molecule type" value="Genomic_DNA"/>
</dbReference>
<keyword evidence="2" id="KW-1185">Reference proteome</keyword>
<dbReference type="Proteomes" id="UP000692954">
    <property type="component" value="Unassembled WGS sequence"/>
</dbReference>
<reference evidence="1" key="1">
    <citation type="submission" date="2021-01" db="EMBL/GenBank/DDBJ databases">
        <authorList>
            <consortium name="Genoscope - CEA"/>
            <person name="William W."/>
        </authorList>
    </citation>
    <scope>NUCLEOTIDE SEQUENCE</scope>
</reference>
<evidence type="ECO:0000313" key="2">
    <source>
        <dbReference type="Proteomes" id="UP000692954"/>
    </source>
</evidence>
<dbReference type="AlphaFoldDB" id="A0A8S1MLK2"/>
<accession>A0A8S1MLK2</accession>